<dbReference type="FunCoup" id="A0A7M7KNF3">
    <property type="interactions" value="33"/>
</dbReference>
<comment type="similarity">
    <text evidence="2">Belongs to the G-protein coupled receptor 1 family.</text>
</comment>
<dbReference type="PANTHER" id="PTHR47023">
    <property type="entry name" value="SEX PEPTIDE RECEPTOR"/>
    <property type="match status" value="1"/>
</dbReference>
<evidence type="ECO:0000313" key="9">
    <source>
        <dbReference type="Proteomes" id="UP000594260"/>
    </source>
</evidence>
<sequence>MAASINFSSTSQVQLSGLDNSVPVSGDHQPQQKGGEAMYVHQPSLMNMSSIYPLEYAVPIYGYAMPPLMIVTIVANTFVAVVLSQRHMVTPTNIVLLAMAVCDMLTLTFPAPWFFYLYTMGNHNLLLGPAPLCFAFVSMTEVIPNAFHTTSIWLTVFLASQRYIYICHPQAARKWCTLPRVCRTIGAIALAAFGHQMLRLFDCEFHDISVELDDGRQVVVCDKRNAPWVVHFFTTHIYYNAYFTFKALFVNLVPCAMLVLLNILLFRALKQAQLKKRKLLKDDTSHPMGLLSQLTLQMSNSTRIGSAKMGVQLLRTLNCSESRSKNPKKKLCRKDDSSLTTGFVSMHSMGSSSNAIVNSEGSRNPRNDSHTGITLMLIVVVTVFLATEIPNTTAVILHVLNNNCHLRISYDALNALMVVVNFFFMVSYPFNFAIYCGMSKQFRSTFRELFGTGWLRSPGEDVCRNARTASSMVAMNGGSLTAIINTQRTLETVL</sequence>
<dbReference type="Pfam" id="PF00001">
    <property type="entry name" value="7tm_1"/>
    <property type="match status" value="1"/>
</dbReference>
<evidence type="ECO:0000256" key="5">
    <source>
        <dbReference type="ARBA" id="ARBA00023136"/>
    </source>
</evidence>
<dbReference type="InterPro" id="IPR017452">
    <property type="entry name" value="GPCR_Rhodpsn_7TM"/>
</dbReference>
<dbReference type="PANTHER" id="PTHR47023:SF1">
    <property type="entry name" value="SEX PEPTIDE RECEPTOR"/>
    <property type="match status" value="1"/>
</dbReference>
<dbReference type="InterPro" id="IPR000276">
    <property type="entry name" value="GPCR_Rhodpsn"/>
</dbReference>
<evidence type="ECO:0000256" key="2">
    <source>
        <dbReference type="ARBA" id="ARBA00010663"/>
    </source>
</evidence>
<dbReference type="PRINTS" id="PR00237">
    <property type="entry name" value="GPCRRHODOPSN"/>
</dbReference>
<dbReference type="Gene3D" id="1.20.1070.10">
    <property type="entry name" value="Rhodopsin 7-helix transmembrane proteins"/>
    <property type="match status" value="1"/>
</dbReference>
<feature type="transmembrane region" description="Helical" evidence="6">
    <location>
        <begin position="248"/>
        <end position="269"/>
    </location>
</feature>
<dbReference type="InterPro" id="IPR053071">
    <property type="entry name" value="GPCR1-related_rcpt"/>
</dbReference>
<comment type="subcellular location">
    <subcellularLocation>
        <location evidence="1">Membrane</location>
    </subcellularLocation>
</comment>
<feature type="domain" description="G-protein coupled receptors family 1 profile" evidence="7">
    <location>
        <begin position="75"/>
        <end position="435"/>
    </location>
</feature>
<organism evidence="8 9">
    <name type="scientific">Varroa destructor</name>
    <name type="common">Honeybee mite</name>
    <dbReference type="NCBI Taxonomy" id="109461"/>
    <lineage>
        <taxon>Eukaryota</taxon>
        <taxon>Metazoa</taxon>
        <taxon>Ecdysozoa</taxon>
        <taxon>Arthropoda</taxon>
        <taxon>Chelicerata</taxon>
        <taxon>Arachnida</taxon>
        <taxon>Acari</taxon>
        <taxon>Parasitiformes</taxon>
        <taxon>Mesostigmata</taxon>
        <taxon>Gamasina</taxon>
        <taxon>Dermanyssoidea</taxon>
        <taxon>Varroidae</taxon>
        <taxon>Varroa</taxon>
    </lineage>
</organism>
<feature type="transmembrane region" description="Helical" evidence="6">
    <location>
        <begin position="373"/>
        <end position="400"/>
    </location>
</feature>
<dbReference type="KEGG" id="vde:111253354"/>
<dbReference type="RefSeq" id="XP_022668353.1">
    <property type="nucleotide sequence ID" value="XM_022812618.1"/>
</dbReference>
<protein>
    <recommendedName>
        <fullName evidence="7">G-protein coupled receptors family 1 profile domain-containing protein</fullName>
    </recommendedName>
</protein>
<dbReference type="PROSITE" id="PS50262">
    <property type="entry name" value="G_PROTEIN_RECEP_F1_2"/>
    <property type="match status" value="1"/>
</dbReference>
<evidence type="ECO:0000256" key="3">
    <source>
        <dbReference type="ARBA" id="ARBA00022692"/>
    </source>
</evidence>
<dbReference type="SUPFAM" id="SSF81321">
    <property type="entry name" value="Family A G protein-coupled receptor-like"/>
    <property type="match status" value="1"/>
</dbReference>
<dbReference type="EnsemblMetazoa" id="XM_022812618">
    <property type="protein sequence ID" value="XP_022668353"/>
    <property type="gene ID" value="LOC111253354"/>
</dbReference>
<dbReference type="GeneID" id="111253354"/>
<evidence type="ECO:0000256" key="4">
    <source>
        <dbReference type="ARBA" id="ARBA00022989"/>
    </source>
</evidence>
<accession>A0A7M7KNF3</accession>
<feature type="transmembrane region" description="Helical" evidence="6">
    <location>
        <begin position="95"/>
        <end position="118"/>
    </location>
</feature>
<evidence type="ECO:0000256" key="1">
    <source>
        <dbReference type="ARBA" id="ARBA00004370"/>
    </source>
</evidence>
<name>A0A7M7KNF3_VARDE</name>
<keyword evidence="9" id="KW-1185">Reference proteome</keyword>
<dbReference type="OrthoDB" id="5962323at2759"/>
<evidence type="ECO:0000256" key="6">
    <source>
        <dbReference type="SAM" id="Phobius"/>
    </source>
</evidence>
<keyword evidence="5 6" id="KW-0472">Membrane</keyword>
<dbReference type="CDD" id="cd14978">
    <property type="entry name" value="7tmA_FMRFamide_R-like"/>
    <property type="match status" value="1"/>
</dbReference>
<evidence type="ECO:0000313" key="8">
    <source>
        <dbReference type="EnsemblMetazoa" id="XP_022668353"/>
    </source>
</evidence>
<keyword evidence="3 6" id="KW-0812">Transmembrane</keyword>
<proteinExistence type="inferred from homology"/>
<feature type="transmembrane region" description="Helical" evidence="6">
    <location>
        <begin position="412"/>
        <end position="437"/>
    </location>
</feature>
<feature type="transmembrane region" description="Helical" evidence="6">
    <location>
        <begin position="60"/>
        <end position="83"/>
    </location>
</feature>
<dbReference type="GO" id="GO:0004930">
    <property type="term" value="F:G protein-coupled receptor activity"/>
    <property type="evidence" value="ECO:0007669"/>
    <property type="project" value="InterPro"/>
</dbReference>
<dbReference type="InParanoid" id="A0A7M7KNF3"/>
<reference evidence="8" key="1">
    <citation type="submission" date="2021-01" db="UniProtKB">
        <authorList>
            <consortium name="EnsemblMetazoa"/>
        </authorList>
    </citation>
    <scope>IDENTIFICATION</scope>
</reference>
<dbReference type="AlphaFoldDB" id="A0A7M7KNF3"/>
<dbReference type="Proteomes" id="UP000594260">
    <property type="component" value="Unplaced"/>
</dbReference>
<dbReference type="OMA" id="HTDMARK"/>
<dbReference type="GO" id="GO:0016020">
    <property type="term" value="C:membrane"/>
    <property type="evidence" value="ECO:0007669"/>
    <property type="project" value="UniProtKB-SubCell"/>
</dbReference>
<keyword evidence="4 6" id="KW-1133">Transmembrane helix</keyword>
<evidence type="ECO:0000259" key="7">
    <source>
        <dbReference type="PROSITE" id="PS50262"/>
    </source>
</evidence>